<dbReference type="InterPro" id="IPR022476">
    <property type="entry name" value="Spore_YabP/YqfC"/>
</dbReference>
<dbReference type="NCBIfam" id="TIGR02856">
    <property type="entry name" value="spore_yqfC"/>
    <property type="match status" value="1"/>
</dbReference>
<dbReference type="Pfam" id="PF07873">
    <property type="entry name" value="YabP"/>
    <property type="match status" value="1"/>
</dbReference>
<reference evidence="2 3" key="1">
    <citation type="submission" date="2016-11" db="EMBL/GenBank/DDBJ databases">
        <authorList>
            <person name="Jaros S."/>
            <person name="Januszkiewicz K."/>
            <person name="Wedrychowicz H."/>
        </authorList>
    </citation>
    <scope>NUCLEOTIDE SEQUENCE [LARGE SCALE GENOMIC DNA]</scope>
    <source>
        <strain evidence="2 3">DSM 15929</strain>
    </source>
</reference>
<dbReference type="STRING" id="1121322.SAMN02745136_01419"/>
<accession>A0A1M6NRP0</accession>
<evidence type="ECO:0000313" key="3">
    <source>
        <dbReference type="Proteomes" id="UP000184386"/>
    </source>
</evidence>
<evidence type="ECO:0000313" key="2">
    <source>
        <dbReference type="EMBL" id="SHJ98364.1"/>
    </source>
</evidence>
<dbReference type="RefSeq" id="WP_242962411.1">
    <property type="nucleotide sequence ID" value="NZ_FRAC01000008.1"/>
</dbReference>
<keyword evidence="3" id="KW-1185">Reference proteome</keyword>
<dbReference type="AlphaFoldDB" id="A0A1M6NRP0"/>
<gene>
    <name evidence="2" type="ORF">SAMN02745136_01419</name>
</gene>
<name>A0A1M6NRP0_9FIRM</name>
<proteinExistence type="predicted"/>
<organism evidence="2 3">
    <name type="scientific">Anaerocolumna jejuensis DSM 15929</name>
    <dbReference type="NCBI Taxonomy" id="1121322"/>
    <lineage>
        <taxon>Bacteria</taxon>
        <taxon>Bacillati</taxon>
        <taxon>Bacillota</taxon>
        <taxon>Clostridia</taxon>
        <taxon>Lachnospirales</taxon>
        <taxon>Lachnospiraceae</taxon>
        <taxon>Anaerocolumna</taxon>
    </lineage>
</organism>
<evidence type="ECO:0000256" key="1">
    <source>
        <dbReference type="SAM" id="MobiDB-lite"/>
    </source>
</evidence>
<dbReference type="InterPro" id="IPR022477">
    <property type="entry name" value="Spore_YqfC"/>
</dbReference>
<feature type="region of interest" description="Disordered" evidence="1">
    <location>
        <begin position="1"/>
        <end position="20"/>
    </location>
</feature>
<dbReference type="Proteomes" id="UP000184386">
    <property type="component" value="Unassembled WGS sequence"/>
</dbReference>
<protein>
    <submittedName>
        <fullName evidence="2">Sporulation protein YqfC</fullName>
    </submittedName>
</protein>
<dbReference type="EMBL" id="FRAC01000008">
    <property type="protein sequence ID" value="SHJ98364.1"/>
    <property type="molecule type" value="Genomic_DNA"/>
</dbReference>
<sequence length="125" mass="14368">MQHKFKSMHEKNKQTSNKELYSNINKNKKKEEAARKTFLETVSEQLKLPSDILVGAPIITALGRNEVCIENYKGILEYNDTYIKVLSKIGTIRIEGKHLNISYFTNDEMRITGLVSAITYITQKD</sequence>